<evidence type="ECO:0000313" key="2">
    <source>
        <dbReference type="EMBL" id="MFG6459912.1"/>
    </source>
</evidence>
<dbReference type="Proteomes" id="UP001606305">
    <property type="component" value="Unassembled WGS sequence"/>
</dbReference>
<feature type="transmembrane region" description="Helical" evidence="1">
    <location>
        <begin position="56"/>
        <end position="75"/>
    </location>
</feature>
<gene>
    <name evidence="2" type="ORF">ACG00X_24085</name>
</gene>
<proteinExistence type="predicted"/>
<organism evidence="2 3">
    <name type="scientific">Pelomonas nitida</name>
    <dbReference type="NCBI Taxonomy" id="3299027"/>
    <lineage>
        <taxon>Bacteria</taxon>
        <taxon>Pseudomonadati</taxon>
        <taxon>Pseudomonadota</taxon>
        <taxon>Betaproteobacteria</taxon>
        <taxon>Burkholderiales</taxon>
        <taxon>Sphaerotilaceae</taxon>
        <taxon>Roseateles</taxon>
    </lineage>
</organism>
<dbReference type="EMBL" id="JBIGIA010000057">
    <property type="protein sequence ID" value="MFG6459912.1"/>
    <property type="molecule type" value="Genomic_DNA"/>
</dbReference>
<dbReference type="InterPro" id="IPR036259">
    <property type="entry name" value="MFS_trans_sf"/>
</dbReference>
<protein>
    <submittedName>
        <fullName evidence="2">MFS transporter</fullName>
    </submittedName>
</protein>
<accession>A0ABW7GDB2</accession>
<comment type="caution">
    <text evidence="2">The sequence shown here is derived from an EMBL/GenBank/DDBJ whole genome shotgun (WGS) entry which is preliminary data.</text>
</comment>
<evidence type="ECO:0000313" key="3">
    <source>
        <dbReference type="Proteomes" id="UP001606305"/>
    </source>
</evidence>
<keyword evidence="1" id="KW-1133">Transmembrane helix</keyword>
<sequence>MVPWQVIVTGIPAPEQRGAFTAVNTALQQLAGGLAALVSGHIVTIGADGKLEHFPWVDNVLIGTTLTVCVLLALLKRKPPQ</sequence>
<evidence type="ECO:0000256" key="1">
    <source>
        <dbReference type="SAM" id="Phobius"/>
    </source>
</evidence>
<name>A0ABW7GDB2_9BURK</name>
<dbReference type="SUPFAM" id="SSF103473">
    <property type="entry name" value="MFS general substrate transporter"/>
    <property type="match status" value="1"/>
</dbReference>
<keyword evidence="3" id="KW-1185">Reference proteome</keyword>
<keyword evidence="1" id="KW-0472">Membrane</keyword>
<reference evidence="2 3" key="1">
    <citation type="submission" date="2024-09" db="EMBL/GenBank/DDBJ databases">
        <title>Novel species of the genus Pelomonas and Roseateles isolated from streams.</title>
        <authorList>
            <person name="Lu H."/>
        </authorList>
    </citation>
    <scope>NUCLEOTIDE SEQUENCE [LARGE SCALE GENOMIC DNA]</scope>
    <source>
        <strain evidence="2 3">BYS96W</strain>
    </source>
</reference>
<feature type="non-terminal residue" evidence="2">
    <location>
        <position position="1"/>
    </location>
</feature>
<keyword evidence="1" id="KW-0812">Transmembrane</keyword>